<sequence>MNGLESVLSPEEKEHHQHLLKSLNRAKKDYATFLENTRNKYNKIEGQQDKPDPSTLNQLDEAWEYAQKHILTNESLRHDIKTLIDRQSQLERTLETTNKKLMLSRASSLLLTNFYNDCLRKTESLTREQHALLKDMGIPLIVSTDNYDSITQDAIELLHRIHDTINNKCK</sequence>
<protein>
    <submittedName>
        <fullName evidence="2">CYFA0S21e01662g1_1</fullName>
    </submittedName>
</protein>
<dbReference type="EMBL" id="LK052906">
    <property type="protein sequence ID" value="CDR46051.1"/>
    <property type="molecule type" value="Genomic_DNA"/>
</dbReference>
<keyword evidence="1" id="KW-0175">Coiled coil</keyword>
<proteinExistence type="predicted"/>
<organism evidence="2">
    <name type="scientific">Cyberlindnera fabianii</name>
    <name type="common">Yeast</name>
    <name type="synonym">Hansenula fabianii</name>
    <dbReference type="NCBI Taxonomy" id="36022"/>
    <lineage>
        <taxon>Eukaryota</taxon>
        <taxon>Fungi</taxon>
        <taxon>Dikarya</taxon>
        <taxon>Ascomycota</taxon>
        <taxon>Saccharomycotina</taxon>
        <taxon>Saccharomycetes</taxon>
        <taxon>Phaffomycetales</taxon>
        <taxon>Phaffomycetaceae</taxon>
        <taxon>Cyberlindnera</taxon>
    </lineage>
</organism>
<evidence type="ECO:0000313" key="2">
    <source>
        <dbReference type="EMBL" id="CDR46051.1"/>
    </source>
</evidence>
<feature type="coiled-coil region" evidence="1">
    <location>
        <begin position="73"/>
        <end position="100"/>
    </location>
</feature>
<evidence type="ECO:0000256" key="1">
    <source>
        <dbReference type="SAM" id="Coils"/>
    </source>
</evidence>
<dbReference type="AlphaFoldDB" id="A0A061B9N9"/>
<accession>A0A061B9N9</accession>
<name>A0A061B9N9_CYBFA</name>
<gene>
    <name evidence="2" type="ORF">CYFA0S_21e01662g</name>
</gene>
<reference evidence="2" key="1">
    <citation type="journal article" date="2014" name="Genome Announc.">
        <title>Genome sequence of the yeast Cyberlindnera fabianii (Hansenula fabianii).</title>
        <authorList>
            <person name="Freel K.C."/>
            <person name="Sarilar V."/>
            <person name="Neuveglise C."/>
            <person name="Devillers H."/>
            <person name="Friedrich A."/>
            <person name="Schacherer J."/>
        </authorList>
    </citation>
    <scope>NUCLEOTIDE SEQUENCE</scope>
    <source>
        <strain evidence="2">YJS4271</strain>
    </source>
</reference>